<evidence type="ECO:0000256" key="5">
    <source>
        <dbReference type="PROSITE-ProRule" id="PRU00358"/>
    </source>
</evidence>
<evidence type="ECO:0000259" key="9">
    <source>
        <dbReference type="PROSITE" id="PS51015"/>
    </source>
</evidence>
<evidence type="ECO:0000313" key="12">
    <source>
        <dbReference type="Proteomes" id="UP000077202"/>
    </source>
</evidence>
<dbReference type="InterPro" id="IPR003105">
    <property type="entry name" value="SRA_YDG"/>
</dbReference>
<reference evidence="10" key="2">
    <citation type="journal article" date="2019" name="Curr. Biol.">
        <title>Chromatin organization in early land plants reveals an ancestral association between H3K27me3, transposons, and constitutive heterochromatin.</title>
        <authorList>
            <person name="Montgomery S.A."/>
            <person name="Tanizawa Y."/>
            <person name="Galik B."/>
            <person name="Wang N."/>
            <person name="Ito T."/>
            <person name="Mochizuki T."/>
            <person name="Akimcheva S."/>
            <person name="Bowman J."/>
            <person name="Cognat V."/>
            <person name="Drouard L."/>
            <person name="Ekker H."/>
            <person name="Houng S."/>
            <person name="Kohchi T."/>
            <person name="Lin S."/>
            <person name="Liu L.D."/>
            <person name="Nakamura Y."/>
            <person name="Valeeva L.R."/>
            <person name="Shakirov E.V."/>
            <person name="Shippen D.E."/>
            <person name="Wei W."/>
            <person name="Yagura M."/>
            <person name="Yamaoka S."/>
            <person name="Yamato K.T."/>
            <person name="Liu C."/>
            <person name="Berger F."/>
        </authorList>
    </citation>
    <scope>NUCLEOTIDE SEQUENCE [LARGE SCALE GENOMIC DNA]</scope>
    <source>
        <strain evidence="10">Tak-1</strain>
    </source>
</reference>
<dbReference type="PANTHER" id="PTHR45660:SF13">
    <property type="entry name" value="HISTONE-LYSINE N-METHYLTRANSFERASE SETMAR"/>
    <property type="match status" value="1"/>
</dbReference>
<dbReference type="PROSITE" id="PS50867">
    <property type="entry name" value="PRE_SET"/>
    <property type="match status" value="1"/>
</dbReference>
<dbReference type="InterPro" id="IPR036987">
    <property type="entry name" value="SRA-YDG_sf"/>
</dbReference>
<keyword evidence="4 5" id="KW-0539">Nucleus</keyword>
<dbReference type="PANTHER" id="PTHR45660">
    <property type="entry name" value="HISTONE-LYSINE N-METHYLTRANSFERASE SETMAR"/>
    <property type="match status" value="1"/>
</dbReference>
<dbReference type="Pfam" id="PF00856">
    <property type="entry name" value="SET"/>
    <property type="match status" value="1"/>
</dbReference>
<proteinExistence type="predicted"/>
<keyword evidence="3" id="KW-0156">Chromatin regulator</keyword>
<feature type="compositionally biased region" description="Basic and acidic residues" evidence="6">
    <location>
        <begin position="226"/>
        <end position="239"/>
    </location>
</feature>
<evidence type="ECO:0000313" key="11">
    <source>
        <dbReference type="EMBL" id="OAE24745.1"/>
    </source>
</evidence>
<feature type="domain" description="SET" evidence="7">
    <location>
        <begin position="594"/>
        <end position="741"/>
    </location>
</feature>
<dbReference type="SUPFAM" id="SSF82199">
    <property type="entry name" value="SET domain"/>
    <property type="match status" value="1"/>
</dbReference>
<evidence type="ECO:0000256" key="3">
    <source>
        <dbReference type="ARBA" id="ARBA00022853"/>
    </source>
</evidence>
<comment type="subcellular location">
    <subcellularLocation>
        <location evidence="1">Chromosome</location>
    </subcellularLocation>
    <subcellularLocation>
        <location evidence="5">Nucleus</location>
    </subcellularLocation>
</comment>
<dbReference type="GO" id="GO:0042054">
    <property type="term" value="F:histone methyltransferase activity"/>
    <property type="evidence" value="ECO:0007669"/>
    <property type="project" value="InterPro"/>
</dbReference>
<dbReference type="InterPro" id="IPR025794">
    <property type="entry name" value="H3-K9-MeTrfase_plant"/>
</dbReference>
<evidence type="ECO:0000313" key="13">
    <source>
        <dbReference type="Proteomes" id="UP001162541"/>
    </source>
</evidence>
<reference evidence="13" key="3">
    <citation type="journal article" date="2020" name="Curr. Biol.">
        <title>Chromatin organization in early land plants reveals an ancestral association between H3K27me3, transposons, and constitutive heterochromatin.</title>
        <authorList>
            <person name="Montgomery S.A."/>
            <person name="Tanizawa Y."/>
            <person name="Galik B."/>
            <person name="Wang N."/>
            <person name="Ito T."/>
            <person name="Mochizuki T."/>
            <person name="Akimcheva S."/>
            <person name="Bowman J.L."/>
            <person name="Cognat V."/>
            <person name="Marechal-Drouard L."/>
            <person name="Ekker H."/>
            <person name="Hong S.F."/>
            <person name="Kohchi T."/>
            <person name="Lin S.S."/>
            <person name="Liu L.D."/>
            <person name="Nakamura Y."/>
            <person name="Valeeva L.R."/>
            <person name="Shakirov E.V."/>
            <person name="Shippen D.E."/>
            <person name="Wei W.L."/>
            <person name="Yagura M."/>
            <person name="Yamaoka S."/>
            <person name="Yamato K.T."/>
            <person name="Liu C."/>
            <person name="Berger F."/>
        </authorList>
    </citation>
    <scope>NUCLEOTIDE SEQUENCE [LARGE SCALE GENOMIC DNA]</scope>
    <source>
        <strain evidence="13">Tak-1</strain>
    </source>
</reference>
<evidence type="ECO:0000313" key="10">
    <source>
        <dbReference type="EMBL" id="BBN04580.1"/>
    </source>
</evidence>
<dbReference type="EMBL" id="AP019868">
    <property type="protein sequence ID" value="BBN04580.1"/>
    <property type="molecule type" value="Genomic_DNA"/>
</dbReference>
<reference evidence="11 12" key="1">
    <citation type="submission" date="2016-03" db="EMBL/GenBank/DDBJ databases">
        <title>Mechanisms controlling the formation of the plant cell surface in tip-growing cells are functionally conserved among land plants.</title>
        <authorList>
            <person name="Honkanen S."/>
            <person name="Jones V.A."/>
            <person name="Morieri G."/>
            <person name="Champion C."/>
            <person name="Hetherington A.J."/>
            <person name="Kelly S."/>
            <person name="Saint-Marcoux D."/>
            <person name="Proust H."/>
            <person name="Prescott H."/>
            <person name="Dolan L."/>
        </authorList>
    </citation>
    <scope>NUCLEOTIDE SEQUENCE [LARGE SCALE GENOMIC DNA]</scope>
    <source>
        <strain evidence="12">cv. Tak-1 and cv. Tak-2</strain>
        <tissue evidence="11">Whole gametophyte</tissue>
    </source>
</reference>
<feature type="region of interest" description="Disordered" evidence="6">
    <location>
        <begin position="150"/>
        <end position="169"/>
    </location>
</feature>
<dbReference type="Proteomes" id="UP001162541">
    <property type="component" value="Chromosome 3"/>
</dbReference>
<dbReference type="GO" id="GO:0003690">
    <property type="term" value="F:double-stranded DNA binding"/>
    <property type="evidence" value="ECO:0007669"/>
    <property type="project" value="TreeGrafter"/>
</dbReference>
<dbReference type="PROSITE" id="PS50280">
    <property type="entry name" value="SET"/>
    <property type="match status" value="1"/>
</dbReference>
<dbReference type="GO" id="GO:0008270">
    <property type="term" value="F:zinc ion binding"/>
    <property type="evidence" value="ECO:0007669"/>
    <property type="project" value="InterPro"/>
</dbReference>
<dbReference type="InterPro" id="IPR015947">
    <property type="entry name" value="PUA-like_sf"/>
</dbReference>
<feature type="domain" description="Pre-SET" evidence="8">
    <location>
        <begin position="533"/>
        <end position="591"/>
    </location>
</feature>
<feature type="region of interest" description="Disordered" evidence="6">
    <location>
        <begin position="194"/>
        <end position="239"/>
    </location>
</feature>
<feature type="domain" description="YDG" evidence="9">
    <location>
        <begin position="296"/>
        <end position="456"/>
    </location>
</feature>
<dbReference type="Pfam" id="PF02182">
    <property type="entry name" value="SAD_SRA"/>
    <property type="match status" value="1"/>
</dbReference>
<dbReference type="EMBL" id="LVLJ01002490">
    <property type="protein sequence ID" value="OAE24745.1"/>
    <property type="molecule type" value="Genomic_DNA"/>
</dbReference>
<dbReference type="SMART" id="SM00468">
    <property type="entry name" value="PreSET"/>
    <property type="match status" value="1"/>
</dbReference>
<dbReference type="SMART" id="SM00466">
    <property type="entry name" value="SRA"/>
    <property type="match status" value="1"/>
</dbReference>
<dbReference type="Gene3D" id="2.170.270.10">
    <property type="entry name" value="SET domain"/>
    <property type="match status" value="1"/>
</dbReference>
<dbReference type="InterPro" id="IPR007728">
    <property type="entry name" value="Pre-SET_dom"/>
</dbReference>
<dbReference type="Gene3D" id="2.30.280.10">
    <property type="entry name" value="SRA-YDG"/>
    <property type="match status" value="1"/>
</dbReference>
<evidence type="ECO:0000259" key="8">
    <source>
        <dbReference type="PROSITE" id="PS50867"/>
    </source>
</evidence>
<feature type="region of interest" description="Disordered" evidence="6">
    <location>
        <begin position="1"/>
        <end position="32"/>
    </location>
</feature>
<keyword evidence="2" id="KW-0158">Chromosome</keyword>
<name>A0A176VX66_MARPO</name>
<keyword evidence="12" id="KW-1185">Reference proteome</keyword>
<dbReference type="InterPro" id="IPR046341">
    <property type="entry name" value="SET_dom_sf"/>
</dbReference>
<gene>
    <name evidence="11" type="ORF">AXG93_2016s1500</name>
    <name evidence="10" type="ORF">Mp_3g05860</name>
</gene>
<dbReference type="InterPro" id="IPR051357">
    <property type="entry name" value="H3K9_HMTase_SUVAR3-9"/>
</dbReference>
<dbReference type="SUPFAM" id="SSF88697">
    <property type="entry name" value="PUA domain-like"/>
    <property type="match status" value="1"/>
</dbReference>
<evidence type="ECO:0000256" key="1">
    <source>
        <dbReference type="ARBA" id="ARBA00004286"/>
    </source>
</evidence>
<evidence type="ECO:0000259" key="7">
    <source>
        <dbReference type="PROSITE" id="PS50280"/>
    </source>
</evidence>
<organism evidence="11 12">
    <name type="scientific">Marchantia polymorpha subsp. ruderalis</name>
    <dbReference type="NCBI Taxonomy" id="1480154"/>
    <lineage>
        <taxon>Eukaryota</taxon>
        <taxon>Viridiplantae</taxon>
        <taxon>Streptophyta</taxon>
        <taxon>Embryophyta</taxon>
        <taxon>Marchantiophyta</taxon>
        <taxon>Marchantiopsida</taxon>
        <taxon>Marchantiidae</taxon>
        <taxon>Marchantiales</taxon>
        <taxon>Marchantiaceae</taxon>
        <taxon>Marchantia</taxon>
    </lineage>
</organism>
<dbReference type="PROSITE" id="PS51575">
    <property type="entry name" value="SAM_MT43_SUVAR39_2"/>
    <property type="match status" value="1"/>
</dbReference>
<dbReference type="AlphaFoldDB" id="A0A176VX66"/>
<evidence type="ECO:0008006" key="14">
    <source>
        <dbReference type="Google" id="ProtNLM"/>
    </source>
</evidence>
<dbReference type="Pfam" id="PF05033">
    <property type="entry name" value="Pre-SET"/>
    <property type="match status" value="1"/>
</dbReference>
<accession>A0A176VX66</accession>
<dbReference type="SMART" id="SM00317">
    <property type="entry name" value="SET"/>
    <property type="match status" value="1"/>
</dbReference>
<evidence type="ECO:0000256" key="6">
    <source>
        <dbReference type="SAM" id="MobiDB-lite"/>
    </source>
</evidence>
<evidence type="ECO:0000256" key="2">
    <source>
        <dbReference type="ARBA" id="ARBA00022454"/>
    </source>
</evidence>
<dbReference type="PROSITE" id="PS51015">
    <property type="entry name" value="YDG"/>
    <property type="match status" value="1"/>
</dbReference>
<dbReference type="Proteomes" id="UP000077202">
    <property type="component" value="Unassembled WGS sequence"/>
</dbReference>
<dbReference type="GO" id="GO:0005634">
    <property type="term" value="C:nucleus"/>
    <property type="evidence" value="ECO:0007669"/>
    <property type="project" value="UniProtKB-SubCell"/>
</dbReference>
<protein>
    <recommendedName>
        <fullName evidence="14">SET domain-containing protein</fullName>
    </recommendedName>
</protein>
<dbReference type="GO" id="GO:0005694">
    <property type="term" value="C:chromosome"/>
    <property type="evidence" value="ECO:0007669"/>
    <property type="project" value="UniProtKB-SubCell"/>
</dbReference>
<evidence type="ECO:0000256" key="4">
    <source>
        <dbReference type="ARBA" id="ARBA00023242"/>
    </source>
</evidence>
<dbReference type="InterPro" id="IPR001214">
    <property type="entry name" value="SET_dom"/>
</dbReference>
<sequence>MAGHAPGSEPVGDENVDIESVSPTRVVSPAATGVKKMRGSIERKDGELHIGCYRSRPKIFASKPARQPRTATAKKQKTSIDDPRNWAIVVYKPPPFPLSTPKAVQEGKARKRLPKPYAVRDAIPGMRIRGCRAAPVPERPAAALEKLQKRTDPVTVLSDSESERDEAEARRTLAKKVQAELSVVRVAASAGRFGGAGPGRFEASTSKSAEKKKQVMKRSQSNNTQDEQHKYSSTDPRTRVKEVLEKFDNLRRHFLREEEHHGKSVEKGTSKRADLRASSILMDKGYRVNGMESILGEVPGVKVGDHFYYRMELLIISLHRQSQGGIDFIPASKSTILDKRGNPLAVAVSVIASGGYEDDHDEGETLIYTGQGGNNYKGDKRNVTDQELVRGNLALKNCCDLGLAVRVIRGSEVKKTGSASSPSGKIYYYDGLYDVKECYQETGSAGYKVWKYKLVRRPGQGPLSTDMGLSNRVSSLPPILATRGEKVLMEDISLGKESVKVRVVGREGVELPEKFQYMVKMKYPVGVKLQPAKVCSCTSLCWDKCFCLKWNHGEPPYNESGSLVRGKKAIFECGPKCSCKSDCYNRVSQKGIRYDLEVFKTEGKGWGVRSSNFIPQGSFICEYIGEVVHTSEAEQRVTSDDYLFDLNVPQSQSKRFGDVSGLVEDVSDSGDESEKDYKTYDSWTIDARQYGNVARFINHSCDGNLFVQCVFYEHHDMRFPHIMLFAMEKISPFKELTYDYGEEPVMKGPQAL</sequence>